<sequence>MRSFADIAGDDTAARYTAELESALLAQALADTGGLGDERTKALLRHWIAGVFNANAAALASLADGRGALAWEPDGSGYRLIWYAPTGMACPLARLYAQENGTWAALIVAGVRDDLIEAMAAAEWGVSRLTSP</sequence>
<keyword evidence="2" id="KW-1185">Reference proteome</keyword>
<gene>
    <name evidence="1" type="ORF">GGQ63_002861</name>
</gene>
<reference evidence="1 2" key="1">
    <citation type="submission" date="2020-08" db="EMBL/GenBank/DDBJ databases">
        <title>Genomic Encyclopedia of Type Strains, Phase IV (KMG-IV): sequencing the most valuable type-strain genomes for metagenomic binning, comparative biology and taxonomic classification.</title>
        <authorList>
            <person name="Goeker M."/>
        </authorList>
    </citation>
    <scope>NUCLEOTIDE SEQUENCE [LARGE SCALE GENOMIC DNA]</scope>
    <source>
        <strain evidence="1 2">DSM 16268</strain>
    </source>
</reference>
<dbReference type="RefSeq" id="WP_183857002.1">
    <property type="nucleotide sequence ID" value="NZ_JACHOO010000006.1"/>
</dbReference>
<evidence type="ECO:0000313" key="1">
    <source>
        <dbReference type="EMBL" id="MBB5753786.1"/>
    </source>
</evidence>
<dbReference type="EMBL" id="JACHOO010000006">
    <property type="protein sequence ID" value="MBB5753786.1"/>
    <property type="molecule type" value="Genomic_DNA"/>
</dbReference>
<accession>A0A7W9L2S4</accession>
<name>A0A7W9L2S4_9HYPH</name>
<comment type="caution">
    <text evidence="1">The sequence shown here is derived from an EMBL/GenBank/DDBJ whole genome shotgun (WGS) entry which is preliminary data.</text>
</comment>
<proteinExistence type="predicted"/>
<protein>
    <submittedName>
        <fullName evidence="1">Uncharacterized protein</fullName>
    </submittedName>
</protein>
<dbReference type="Proteomes" id="UP000523821">
    <property type="component" value="Unassembled WGS sequence"/>
</dbReference>
<dbReference type="AlphaFoldDB" id="A0A7W9L2S4"/>
<evidence type="ECO:0000313" key="2">
    <source>
        <dbReference type="Proteomes" id="UP000523821"/>
    </source>
</evidence>
<organism evidence="1 2">
    <name type="scientific">Prosthecomicrobium pneumaticum</name>
    <dbReference type="NCBI Taxonomy" id="81895"/>
    <lineage>
        <taxon>Bacteria</taxon>
        <taxon>Pseudomonadati</taxon>
        <taxon>Pseudomonadota</taxon>
        <taxon>Alphaproteobacteria</taxon>
        <taxon>Hyphomicrobiales</taxon>
        <taxon>Kaistiaceae</taxon>
        <taxon>Prosthecomicrobium</taxon>
    </lineage>
</organism>